<reference evidence="3" key="3">
    <citation type="submission" date="2016-06" db="UniProtKB">
        <authorList>
            <consortium name="WormBaseParasite"/>
        </authorList>
    </citation>
    <scope>IDENTIFICATION</scope>
</reference>
<name>A0A183BWZ2_GLOPA</name>
<reference evidence="2" key="1">
    <citation type="submission" date="2013-12" db="EMBL/GenBank/DDBJ databases">
        <authorList>
            <person name="Aslett M."/>
        </authorList>
    </citation>
    <scope>NUCLEOTIDE SEQUENCE [LARGE SCALE GENOMIC DNA]</scope>
    <source>
        <strain evidence="2">Lindley</strain>
    </source>
</reference>
<protein>
    <submittedName>
        <fullName evidence="3">Uncharacterized protein</fullName>
    </submittedName>
</protein>
<accession>A0A183BWZ2</accession>
<keyword evidence="1" id="KW-0472">Membrane</keyword>
<proteinExistence type="predicted"/>
<dbReference type="Proteomes" id="UP000050741">
    <property type="component" value="Unassembled WGS sequence"/>
</dbReference>
<reference evidence="2" key="2">
    <citation type="submission" date="2014-05" db="EMBL/GenBank/DDBJ databases">
        <title>The genome and life-stage specific transcriptomes of Globodera pallida elucidate key aspects of plant parasitism by a cyst nematode.</title>
        <authorList>
            <person name="Cotton J.A."/>
            <person name="Lilley C.J."/>
            <person name="Jones L.M."/>
            <person name="Kikuchi T."/>
            <person name="Reid A.J."/>
            <person name="Thorpe P."/>
            <person name="Tsai I.J."/>
            <person name="Beasley H."/>
            <person name="Blok V."/>
            <person name="Cock P.J.A."/>
            <person name="Van den Akker S.E."/>
            <person name="Holroyd N."/>
            <person name="Hunt M."/>
            <person name="Mantelin S."/>
            <person name="Naghra H."/>
            <person name="Pain A."/>
            <person name="Palomares-Rius J.E."/>
            <person name="Zarowiecki M."/>
            <person name="Berriman M."/>
            <person name="Jones J.T."/>
            <person name="Urwin P.E."/>
        </authorList>
    </citation>
    <scope>NUCLEOTIDE SEQUENCE [LARGE SCALE GENOMIC DNA]</scope>
    <source>
        <strain evidence="2">Lindley</strain>
    </source>
</reference>
<sequence length="266" mass="29299">MNEEEAKSAINKYFSKTTKPIARPPLSDKSSRKKGPTFVHIWPKQTEQQNFLIIFVPIQNEDQLIQHDTLSHMMALSANPIFAGSSVLVIIIAAVLALAAVPQCYAVGGMAEMKALTGDAPYLGTGNHEQAPEFFGEALARQYYQNPAYRYNDWYGGGGGGGSRRVKNVPCRLSGAVSEELASRCRALLEWTRRLANSLVRSSAVMRTRRTPGICLAGFTGQLKAEKKQSCLDPSSSGLSTKARMNDHRLNTLAQQQQQQEVNKKQ</sequence>
<dbReference type="WBParaSite" id="GPLIN_000513100">
    <property type="protein sequence ID" value="GPLIN_000513100"/>
    <property type="gene ID" value="GPLIN_000513100"/>
</dbReference>
<feature type="transmembrane region" description="Helical" evidence="1">
    <location>
        <begin position="81"/>
        <end position="101"/>
    </location>
</feature>
<keyword evidence="1" id="KW-0812">Transmembrane</keyword>
<keyword evidence="2" id="KW-1185">Reference proteome</keyword>
<evidence type="ECO:0000256" key="1">
    <source>
        <dbReference type="SAM" id="Phobius"/>
    </source>
</evidence>
<organism evidence="2 3">
    <name type="scientific">Globodera pallida</name>
    <name type="common">Potato cyst nematode worm</name>
    <name type="synonym">Heterodera pallida</name>
    <dbReference type="NCBI Taxonomy" id="36090"/>
    <lineage>
        <taxon>Eukaryota</taxon>
        <taxon>Metazoa</taxon>
        <taxon>Ecdysozoa</taxon>
        <taxon>Nematoda</taxon>
        <taxon>Chromadorea</taxon>
        <taxon>Rhabditida</taxon>
        <taxon>Tylenchina</taxon>
        <taxon>Tylenchomorpha</taxon>
        <taxon>Tylenchoidea</taxon>
        <taxon>Heteroderidae</taxon>
        <taxon>Heteroderinae</taxon>
        <taxon>Globodera</taxon>
    </lineage>
</organism>
<dbReference type="AlphaFoldDB" id="A0A183BWZ2"/>
<evidence type="ECO:0000313" key="2">
    <source>
        <dbReference type="Proteomes" id="UP000050741"/>
    </source>
</evidence>
<keyword evidence="1" id="KW-1133">Transmembrane helix</keyword>
<evidence type="ECO:0000313" key="3">
    <source>
        <dbReference type="WBParaSite" id="GPLIN_000513100"/>
    </source>
</evidence>